<sequence length="133" mass="16280">MLFLPWSNEEEDLIYINHEETFELHKDLIRQKRSEYVHREANEFEQAFEEHMQREIENDIDDTNVEYDQDKNEFLIYEIGNNEGDIFVEMGLNTRTEKVEHFNVPKIIPDTEYQEMMRSLNNNQRRYTLNVMN</sequence>
<protein>
    <submittedName>
        <fullName evidence="1">Uncharacterized protein</fullName>
    </submittedName>
</protein>
<reference evidence="1" key="1">
    <citation type="submission" date="2021-02" db="EMBL/GenBank/DDBJ databases">
        <authorList>
            <person name="Nowell W R."/>
        </authorList>
    </citation>
    <scope>NUCLEOTIDE SEQUENCE</scope>
</reference>
<feature type="non-terminal residue" evidence="1">
    <location>
        <position position="133"/>
    </location>
</feature>
<gene>
    <name evidence="1" type="ORF">FNK824_LOCUS36877</name>
</gene>
<name>A0A820CSZ0_9BILA</name>
<dbReference type="AlphaFoldDB" id="A0A820CSZ0"/>
<accession>A0A820CSZ0</accession>
<dbReference type="Proteomes" id="UP000663874">
    <property type="component" value="Unassembled WGS sequence"/>
</dbReference>
<dbReference type="EMBL" id="CAJOBE010017665">
    <property type="protein sequence ID" value="CAF4213235.1"/>
    <property type="molecule type" value="Genomic_DNA"/>
</dbReference>
<organism evidence="1 2">
    <name type="scientific">Rotaria sordida</name>
    <dbReference type="NCBI Taxonomy" id="392033"/>
    <lineage>
        <taxon>Eukaryota</taxon>
        <taxon>Metazoa</taxon>
        <taxon>Spiralia</taxon>
        <taxon>Gnathifera</taxon>
        <taxon>Rotifera</taxon>
        <taxon>Eurotatoria</taxon>
        <taxon>Bdelloidea</taxon>
        <taxon>Philodinida</taxon>
        <taxon>Philodinidae</taxon>
        <taxon>Rotaria</taxon>
    </lineage>
</organism>
<evidence type="ECO:0000313" key="2">
    <source>
        <dbReference type="Proteomes" id="UP000663874"/>
    </source>
</evidence>
<comment type="caution">
    <text evidence="1">The sequence shown here is derived from an EMBL/GenBank/DDBJ whole genome shotgun (WGS) entry which is preliminary data.</text>
</comment>
<proteinExistence type="predicted"/>
<evidence type="ECO:0000313" key="1">
    <source>
        <dbReference type="EMBL" id="CAF4213235.1"/>
    </source>
</evidence>